<dbReference type="Gene3D" id="1.10.286.20">
    <property type="match status" value="1"/>
</dbReference>
<proteinExistence type="inferred from homology"/>
<keyword evidence="3 6" id="KW-0963">Cytoplasm</keyword>
<keyword evidence="5 6" id="KW-0648">Protein biosynthesis</keyword>
<dbReference type="SUPFAM" id="SSF54713">
    <property type="entry name" value="Elongation factor Ts (EF-Ts), dimerisation domain"/>
    <property type="match status" value="1"/>
</dbReference>
<dbReference type="AlphaFoldDB" id="A0A2N4XXD3"/>
<dbReference type="RefSeq" id="WP_101626708.1">
    <property type="nucleotide sequence ID" value="NZ_NJPO01000040.1"/>
</dbReference>
<dbReference type="GO" id="GO:0005737">
    <property type="term" value="C:cytoplasm"/>
    <property type="evidence" value="ECO:0007669"/>
    <property type="project" value="UniProtKB-SubCell"/>
</dbReference>
<dbReference type="InterPro" id="IPR001816">
    <property type="entry name" value="Transl_elong_EFTs/EF1B"/>
</dbReference>
<dbReference type="InterPro" id="IPR036402">
    <property type="entry name" value="EF-Ts_dimer_sf"/>
</dbReference>
<comment type="subcellular location">
    <subcellularLocation>
        <location evidence="6 8">Cytoplasm</location>
    </subcellularLocation>
</comment>
<evidence type="ECO:0000256" key="4">
    <source>
        <dbReference type="ARBA" id="ARBA00022768"/>
    </source>
</evidence>
<dbReference type="Gene3D" id="3.30.479.20">
    <property type="entry name" value="Elongation factor Ts, dimerisation domain"/>
    <property type="match status" value="2"/>
</dbReference>
<evidence type="ECO:0000313" key="10">
    <source>
        <dbReference type="EMBL" id="PLK59131.1"/>
    </source>
</evidence>
<evidence type="ECO:0000256" key="2">
    <source>
        <dbReference type="ARBA" id="ARBA00016956"/>
    </source>
</evidence>
<name>A0A2N4XXD3_9GAMM</name>
<feature type="region of interest" description="Involved in Mg(2+) ion dislocation from EF-Tu" evidence="6">
    <location>
        <begin position="82"/>
        <end position="85"/>
    </location>
</feature>
<comment type="similarity">
    <text evidence="1 6 7">Belongs to the EF-Ts family.</text>
</comment>
<accession>A0A2N4XXD3</accession>
<dbReference type="GO" id="GO:0003746">
    <property type="term" value="F:translation elongation factor activity"/>
    <property type="evidence" value="ECO:0007669"/>
    <property type="project" value="UniProtKB-UniRule"/>
</dbReference>
<evidence type="ECO:0000313" key="11">
    <source>
        <dbReference type="Proteomes" id="UP000234253"/>
    </source>
</evidence>
<dbReference type="InterPro" id="IPR014039">
    <property type="entry name" value="Transl_elong_EFTs/EF1B_dimer"/>
</dbReference>
<keyword evidence="4 6" id="KW-0251">Elongation factor</keyword>
<evidence type="ECO:0000256" key="5">
    <source>
        <dbReference type="ARBA" id="ARBA00022917"/>
    </source>
</evidence>
<protein>
    <recommendedName>
        <fullName evidence="2 6">Elongation factor Ts</fullName>
        <shortName evidence="6">EF-Ts</shortName>
    </recommendedName>
</protein>
<dbReference type="PROSITE" id="PS01127">
    <property type="entry name" value="EF_TS_2"/>
    <property type="match status" value="1"/>
</dbReference>
<dbReference type="OrthoDB" id="9808348at2"/>
<reference evidence="10 11" key="1">
    <citation type="submission" date="2017-06" db="EMBL/GenBank/DDBJ databases">
        <title>Metabolic interaction between xylem feeders and their symbionts.</title>
        <authorList>
            <person name="Chouaia B."/>
        </authorList>
    </citation>
    <scope>NUCLEOTIDE SEQUENCE [LARGE SCALE GENOMIC DNA]</scope>
    <source>
        <strain evidence="10 11">Gra</strain>
    </source>
</reference>
<sequence>MADVTTALVKELRYRTSAGLIKCKNALVAAHGDIELAIDYLRKLGQATAAKKSGSIATQGIIIIKRANNSKYAVIIELNCETDFVAKNQTFINFGDKIVTAALDQPMIKLDLLQKEFEEQRITLVEKMGENINLRRIGFLEGEILVSYLHCARIGVIVSATNAEPNLVKQIAMHIAAIKPEYVNVDDIPNDIISREYQIQLNIAMQSHKPYEVAQKMIEGRMRQFTQNISLTNQNFILDPTQTIGQLLEAHKAKVNNFIRFEVGEGIKIK</sequence>
<dbReference type="Gene3D" id="1.10.8.10">
    <property type="entry name" value="DNA helicase RuvA subunit, C-terminal domain"/>
    <property type="match status" value="1"/>
</dbReference>
<evidence type="ECO:0000256" key="7">
    <source>
        <dbReference type="RuleBase" id="RU000642"/>
    </source>
</evidence>
<dbReference type="HAMAP" id="MF_00050">
    <property type="entry name" value="EF_Ts"/>
    <property type="match status" value="1"/>
</dbReference>
<evidence type="ECO:0000256" key="6">
    <source>
        <dbReference type="HAMAP-Rule" id="MF_00050"/>
    </source>
</evidence>
<dbReference type="FunFam" id="1.10.8.10:FF:000001">
    <property type="entry name" value="Elongation factor Ts"/>
    <property type="match status" value="1"/>
</dbReference>
<dbReference type="FunFam" id="1.10.286.20:FF:000001">
    <property type="entry name" value="Elongation factor Ts"/>
    <property type="match status" value="1"/>
</dbReference>
<dbReference type="PANTHER" id="PTHR11741:SF0">
    <property type="entry name" value="ELONGATION FACTOR TS, MITOCHONDRIAL"/>
    <property type="match status" value="1"/>
</dbReference>
<evidence type="ECO:0000259" key="9">
    <source>
        <dbReference type="Pfam" id="PF00889"/>
    </source>
</evidence>
<dbReference type="InterPro" id="IPR018101">
    <property type="entry name" value="Transl_elong_Ts_CS"/>
</dbReference>
<evidence type="ECO:0000256" key="8">
    <source>
        <dbReference type="RuleBase" id="RU000643"/>
    </source>
</evidence>
<dbReference type="InterPro" id="IPR009060">
    <property type="entry name" value="UBA-like_sf"/>
</dbReference>
<dbReference type="SUPFAM" id="SSF46934">
    <property type="entry name" value="UBA-like"/>
    <property type="match status" value="1"/>
</dbReference>
<dbReference type="EMBL" id="NJPO01000040">
    <property type="protein sequence ID" value="PLK59131.1"/>
    <property type="molecule type" value="Genomic_DNA"/>
</dbReference>
<comment type="function">
    <text evidence="6 7">Associates with the EF-Tu.GDP complex and induces the exchange of GDP to GTP. It remains bound to the aminoacyl-tRNA.EF-Tu.GTP complex up to the GTP hydrolysis stage on the ribosome.</text>
</comment>
<evidence type="ECO:0000256" key="3">
    <source>
        <dbReference type="ARBA" id="ARBA00022490"/>
    </source>
</evidence>
<dbReference type="Proteomes" id="UP000234253">
    <property type="component" value="Unassembled WGS sequence"/>
</dbReference>
<dbReference type="PANTHER" id="PTHR11741">
    <property type="entry name" value="ELONGATION FACTOR TS"/>
    <property type="match status" value="1"/>
</dbReference>
<dbReference type="CDD" id="cd14275">
    <property type="entry name" value="UBA_EF-Ts"/>
    <property type="match status" value="1"/>
</dbReference>
<feature type="domain" description="Translation elongation factor EFTs/EF1B dimerisation" evidence="9">
    <location>
        <begin position="73"/>
        <end position="265"/>
    </location>
</feature>
<evidence type="ECO:0000256" key="1">
    <source>
        <dbReference type="ARBA" id="ARBA00005532"/>
    </source>
</evidence>
<comment type="caution">
    <text evidence="10">The sequence shown here is derived from an EMBL/GenBank/DDBJ whole genome shotgun (WGS) entry which is preliminary data.</text>
</comment>
<dbReference type="PROSITE" id="PS01126">
    <property type="entry name" value="EF_TS_1"/>
    <property type="match status" value="1"/>
</dbReference>
<organism evidence="10 11">
    <name type="scientific">Candidatus Palibaumannia cicadellinicola</name>
    <dbReference type="NCBI Taxonomy" id="186490"/>
    <lineage>
        <taxon>Bacteria</taxon>
        <taxon>Pseudomonadati</taxon>
        <taxon>Pseudomonadota</taxon>
        <taxon>Gammaproteobacteria</taxon>
        <taxon>Candidatus Palibaumannia</taxon>
    </lineage>
</organism>
<gene>
    <name evidence="6 10" type="primary">tsf</name>
    <name evidence="10" type="ORF">CEX73_00720</name>
</gene>
<dbReference type="Pfam" id="PF00889">
    <property type="entry name" value="EF_TS"/>
    <property type="match status" value="1"/>
</dbReference>
<dbReference type="NCBIfam" id="TIGR00116">
    <property type="entry name" value="tsf"/>
    <property type="match status" value="1"/>
</dbReference>